<evidence type="ECO:0000256" key="3">
    <source>
        <dbReference type="ARBA" id="ARBA00023125"/>
    </source>
</evidence>
<keyword evidence="2" id="KW-0805">Transcription regulation</keyword>
<dbReference type="PROSITE" id="PS00463">
    <property type="entry name" value="ZN2_CY6_FUNGAL_1"/>
    <property type="match status" value="1"/>
</dbReference>
<evidence type="ECO:0000256" key="1">
    <source>
        <dbReference type="ARBA" id="ARBA00004123"/>
    </source>
</evidence>
<dbReference type="PROSITE" id="PS50048">
    <property type="entry name" value="ZN2_CY6_FUNGAL_2"/>
    <property type="match status" value="1"/>
</dbReference>
<proteinExistence type="predicted"/>
<dbReference type="PANTHER" id="PTHR31845">
    <property type="entry name" value="FINGER DOMAIN PROTEIN, PUTATIVE-RELATED"/>
    <property type="match status" value="1"/>
</dbReference>
<feature type="compositionally biased region" description="Basic residues" evidence="6">
    <location>
        <begin position="56"/>
        <end position="65"/>
    </location>
</feature>
<feature type="compositionally biased region" description="Low complexity" evidence="6">
    <location>
        <begin position="136"/>
        <end position="157"/>
    </location>
</feature>
<evidence type="ECO:0000256" key="2">
    <source>
        <dbReference type="ARBA" id="ARBA00023015"/>
    </source>
</evidence>
<dbReference type="SUPFAM" id="SSF57701">
    <property type="entry name" value="Zn2/Cys6 DNA-binding domain"/>
    <property type="match status" value="1"/>
</dbReference>
<protein>
    <recommendedName>
        <fullName evidence="7">Zn(2)-C6 fungal-type domain-containing protein</fullName>
    </recommendedName>
</protein>
<evidence type="ECO:0000256" key="6">
    <source>
        <dbReference type="SAM" id="MobiDB-lite"/>
    </source>
</evidence>
<accession>A0ABR4ENP1</accession>
<evidence type="ECO:0000313" key="9">
    <source>
        <dbReference type="Proteomes" id="UP001600888"/>
    </source>
</evidence>
<dbReference type="PANTHER" id="PTHR31845:SF39">
    <property type="entry name" value="TRANSCRIPTION FACTOR PBCR-RELATED"/>
    <property type="match status" value="1"/>
</dbReference>
<sequence>MDESGQPSSPSSATKPRIPYACEACRAAKVKCTPSSAPDICRRCSVSKRECIFKTGPRKRRRRDKLRPAATRKTPPPSAPSKTFTIDVPLSAGDDTEMEHSESFDALRDAHGAYLDDLVAEDGLDGDADAHPSVQASSSTSGAGTFSSSTPSASSRSVHGLSSIQPQFNLDSATSLLDSFRNGMLPYFPVIALPSDATVPSLAKDKPFVLLAVLAAASGGGSMQGHSLYDEEFRKVLGLKFVSGGERSLELLVGLQIYCAWYPFHLRPKQKQASQYIRMAADIVHDLELDQPPDNFDQSNFETDEKFLAGIRAYVACYYLCTSIASIWSKKNSLPFEQWTAACCDILERSTAGQAARADQSLAWLARFGNISEETSSLTKRKGQRQHEAQHVLLMVKGMEAQLQEWQARIPSDISSKPVVHVAALFTEILLQGYTQPSQDSLADPSRLWSCAKALRTWNDYISSLPDSEFANFTATDWGHFVGAIILGLRLSFPIPRDCPSWDHAAAREVVALGSFLERFTHDGSGTANLTPASSKPSSGTDVLSASKVVLGVVKSKHDKRLAALEKTALAQPPHPMPDDADAGLRKCPMFDGSLDPFIETWDDTFLDPSSLLNASLMDPTVAGVPGAGSSSDAQPVVYHDLWATMTMGWSQESFANMDFGGL</sequence>
<feature type="domain" description="Zn(2)-C6 fungal-type" evidence="7">
    <location>
        <begin position="21"/>
        <end position="53"/>
    </location>
</feature>
<organism evidence="8 9">
    <name type="scientific">Diaporthe vaccinii</name>
    <dbReference type="NCBI Taxonomy" id="105482"/>
    <lineage>
        <taxon>Eukaryota</taxon>
        <taxon>Fungi</taxon>
        <taxon>Dikarya</taxon>
        <taxon>Ascomycota</taxon>
        <taxon>Pezizomycotina</taxon>
        <taxon>Sordariomycetes</taxon>
        <taxon>Sordariomycetidae</taxon>
        <taxon>Diaporthales</taxon>
        <taxon>Diaporthaceae</taxon>
        <taxon>Diaporthe</taxon>
        <taxon>Diaporthe eres species complex</taxon>
    </lineage>
</organism>
<dbReference type="EMBL" id="JBAWTH010000039">
    <property type="protein sequence ID" value="KAL2284048.1"/>
    <property type="molecule type" value="Genomic_DNA"/>
</dbReference>
<evidence type="ECO:0000256" key="4">
    <source>
        <dbReference type="ARBA" id="ARBA00023163"/>
    </source>
</evidence>
<evidence type="ECO:0000259" key="7">
    <source>
        <dbReference type="PROSITE" id="PS50048"/>
    </source>
</evidence>
<evidence type="ECO:0000256" key="5">
    <source>
        <dbReference type="ARBA" id="ARBA00023242"/>
    </source>
</evidence>
<comment type="subcellular location">
    <subcellularLocation>
        <location evidence="1">Nucleus</location>
    </subcellularLocation>
</comment>
<keyword evidence="5" id="KW-0539">Nucleus</keyword>
<dbReference type="Proteomes" id="UP001600888">
    <property type="component" value="Unassembled WGS sequence"/>
</dbReference>
<dbReference type="CDD" id="cd12148">
    <property type="entry name" value="fungal_TF_MHR"/>
    <property type="match status" value="1"/>
</dbReference>
<keyword evidence="3" id="KW-0238">DNA-binding</keyword>
<gene>
    <name evidence="8" type="ORF">FJTKL_09263</name>
</gene>
<keyword evidence="4" id="KW-0804">Transcription</keyword>
<name>A0ABR4ENP1_9PEZI</name>
<dbReference type="SMART" id="SM00066">
    <property type="entry name" value="GAL4"/>
    <property type="match status" value="1"/>
</dbReference>
<feature type="region of interest" description="Disordered" evidence="6">
    <location>
        <begin position="55"/>
        <end position="102"/>
    </location>
</feature>
<keyword evidence="9" id="KW-1185">Reference proteome</keyword>
<comment type="caution">
    <text evidence="8">The sequence shown here is derived from an EMBL/GenBank/DDBJ whole genome shotgun (WGS) entry which is preliminary data.</text>
</comment>
<evidence type="ECO:0000313" key="8">
    <source>
        <dbReference type="EMBL" id="KAL2284048.1"/>
    </source>
</evidence>
<reference evidence="8 9" key="1">
    <citation type="submission" date="2024-03" db="EMBL/GenBank/DDBJ databases">
        <title>A high-quality draft genome sequence of Diaporthe vaccinii, a causative agent of upright dieback and viscid rot disease in cranberry plants.</title>
        <authorList>
            <person name="Sarrasin M."/>
            <person name="Lang B.F."/>
            <person name="Burger G."/>
        </authorList>
    </citation>
    <scope>NUCLEOTIDE SEQUENCE [LARGE SCALE GENOMIC DNA]</scope>
    <source>
        <strain evidence="8 9">IS7</strain>
    </source>
</reference>
<dbReference type="InterPro" id="IPR051089">
    <property type="entry name" value="prtT"/>
</dbReference>
<feature type="region of interest" description="Disordered" evidence="6">
    <location>
        <begin position="125"/>
        <end position="158"/>
    </location>
</feature>
<dbReference type="InterPro" id="IPR036864">
    <property type="entry name" value="Zn2-C6_fun-type_DNA-bd_sf"/>
</dbReference>
<dbReference type="CDD" id="cd00067">
    <property type="entry name" value="GAL4"/>
    <property type="match status" value="1"/>
</dbReference>
<dbReference type="InterPro" id="IPR001138">
    <property type="entry name" value="Zn2Cys6_DnaBD"/>
</dbReference>
<dbReference type="Gene3D" id="4.10.240.10">
    <property type="entry name" value="Zn(2)-C6 fungal-type DNA-binding domain"/>
    <property type="match status" value="1"/>
</dbReference>